<keyword evidence="3" id="KW-1185">Reference proteome</keyword>
<organism evidence="2 3">
    <name type="scientific">Marinobacter subterrani</name>
    <dbReference type="NCBI Taxonomy" id="1658765"/>
    <lineage>
        <taxon>Bacteria</taxon>
        <taxon>Pseudomonadati</taxon>
        <taxon>Pseudomonadota</taxon>
        <taxon>Gammaproteobacteria</taxon>
        <taxon>Pseudomonadales</taxon>
        <taxon>Marinobacteraceae</taxon>
        <taxon>Marinobacter</taxon>
    </lineage>
</organism>
<reference evidence="2 3" key="1">
    <citation type="submission" date="2015-06" db="EMBL/GenBank/DDBJ databases">
        <title>Marinobacter subterrani, a genetically tractable neutrophilic iron-oxidizing strain isolated from the Soudan Iron Mine.</title>
        <authorList>
            <person name="Bonis B.M."/>
            <person name="Gralnick J.A."/>
        </authorList>
    </citation>
    <scope>NUCLEOTIDE SEQUENCE [LARGE SCALE GENOMIC DNA]</scope>
    <source>
        <strain evidence="2 3">JG233</strain>
    </source>
</reference>
<comment type="caution">
    <text evidence="2">The sequence shown here is derived from an EMBL/GenBank/DDBJ whole genome shotgun (WGS) entry which is preliminary data.</text>
</comment>
<keyword evidence="1" id="KW-0472">Membrane</keyword>
<proteinExistence type="predicted"/>
<evidence type="ECO:0000313" key="3">
    <source>
        <dbReference type="Proteomes" id="UP000036102"/>
    </source>
</evidence>
<dbReference type="Proteomes" id="UP000036102">
    <property type="component" value="Unassembled WGS sequence"/>
</dbReference>
<dbReference type="PATRIC" id="fig|1658765.3.peg.625"/>
<feature type="transmembrane region" description="Helical" evidence="1">
    <location>
        <begin position="6"/>
        <end position="24"/>
    </location>
</feature>
<gene>
    <name evidence="2" type="ORF">Msub_10633</name>
</gene>
<sequence length="46" mass="4832">MSKLTVLKAIVAVAIIGGGILVIMKDDPTISSEIDNIDPLPTQDQP</sequence>
<dbReference type="RefSeq" id="WP_197083783.1">
    <property type="nucleotide sequence ID" value="NZ_LFBU01000001.1"/>
</dbReference>
<evidence type="ECO:0000256" key="1">
    <source>
        <dbReference type="SAM" id="Phobius"/>
    </source>
</evidence>
<dbReference type="AlphaFoldDB" id="A0A0J7LZY1"/>
<keyword evidence="1" id="KW-1133">Transmembrane helix</keyword>
<dbReference type="EMBL" id="LFBU01000001">
    <property type="protein sequence ID" value="KMQ74450.1"/>
    <property type="molecule type" value="Genomic_DNA"/>
</dbReference>
<accession>A0A0J7LZY1</accession>
<name>A0A0J7LZY1_9GAMM</name>
<protein>
    <submittedName>
        <fullName evidence="2">Uncharacterized protein</fullName>
    </submittedName>
</protein>
<dbReference type="STRING" id="1658765.Msub_10633"/>
<evidence type="ECO:0000313" key="2">
    <source>
        <dbReference type="EMBL" id="KMQ74450.1"/>
    </source>
</evidence>
<keyword evidence="1" id="KW-0812">Transmembrane</keyword>